<feature type="region of interest" description="Disordered" evidence="1">
    <location>
        <begin position="1"/>
        <end position="63"/>
    </location>
</feature>
<reference evidence="4" key="1">
    <citation type="journal article" date="2019" name="Int. J. Syst. Evol. Microbiol.">
        <title>The Global Catalogue of Microorganisms (GCM) 10K type strain sequencing project: providing services to taxonomists for standard genome sequencing and annotation.</title>
        <authorList>
            <consortium name="The Broad Institute Genomics Platform"/>
            <consortium name="The Broad Institute Genome Sequencing Center for Infectious Disease"/>
            <person name="Wu L."/>
            <person name="Ma J."/>
        </authorList>
    </citation>
    <scope>NUCLEOTIDE SEQUENCE [LARGE SCALE GENOMIC DNA]</scope>
    <source>
        <strain evidence="4">NBRC 102520</strain>
    </source>
</reference>
<sequence>MLSADQTKPTGKSGQRNRKKKTKQTKADEQHAATADQLQDDPAPELSQAAELETGGDLDPQLPSTEVSAIETANAPAASMELVPVNVQAIAEAYGDYTRKSLEHAWSFIGKLASARSPAEALELQMEFARQACETFIAETQKIADLQSQLVKQRVGNFEGFVARITQTTLEVRATRH</sequence>
<proteinExistence type="predicted"/>
<evidence type="ECO:0000259" key="2">
    <source>
        <dbReference type="Pfam" id="PF09361"/>
    </source>
</evidence>
<evidence type="ECO:0000313" key="3">
    <source>
        <dbReference type="EMBL" id="GLR90433.1"/>
    </source>
</evidence>
<evidence type="ECO:0000313" key="4">
    <source>
        <dbReference type="Proteomes" id="UP001156905"/>
    </source>
</evidence>
<dbReference type="InterPro" id="IPR018968">
    <property type="entry name" value="Phasin"/>
</dbReference>
<evidence type="ECO:0000256" key="1">
    <source>
        <dbReference type="SAM" id="MobiDB-lite"/>
    </source>
</evidence>
<dbReference type="EMBL" id="BSOW01000034">
    <property type="protein sequence ID" value="GLR90433.1"/>
    <property type="molecule type" value="Genomic_DNA"/>
</dbReference>
<comment type="caution">
    <text evidence="3">The sequence shown here is derived from an EMBL/GenBank/DDBJ whole genome shotgun (WGS) entry which is preliminary data.</text>
</comment>
<accession>A0ABQ6B8R7</accession>
<dbReference type="Pfam" id="PF09361">
    <property type="entry name" value="Phasin_2"/>
    <property type="match status" value="1"/>
</dbReference>
<feature type="compositionally biased region" description="Polar residues" evidence="1">
    <location>
        <begin position="1"/>
        <end position="14"/>
    </location>
</feature>
<protein>
    <recommendedName>
        <fullName evidence="2">Phasin domain-containing protein</fullName>
    </recommendedName>
</protein>
<keyword evidence="4" id="KW-1185">Reference proteome</keyword>
<gene>
    <name evidence="3" type="ORF">GCM10007857_71480</name>
</gene>
<dbReference type="Proteomes" id="UP001156905">
    <property type="component" value="Unassembled WGS sequence"/>
</dbReference>
<feature type="domain" description="Phasin" evidence="2">
    <location>
        <begin position="76"/>
        <end position="153"/>
    </location>
</feature>
<name>A0ABQ6B8R7_9BRAD</name>
<feature type="compositionally biased region" description="Basic residues" evidence="1">
    <location>
        <begin position="15"/>
        <end position="24"/>
    </location>
</feature>
<organism evidence="3 4">
    <name type="scientific">Bradyrhizobium iriomotense</name>
    <dbReference type="NCBI Taxonomy" id="441950"/>
    <lineage>
        <taxon>Bacteria</taxon>
        <taxon>Pseudomonadati</taxon>
        <taxon>Pseudomonadota</taxon>
        <taxon>Alphaproteobacteria</taxon>
        <taxon>Hyphomicrobiales</taxon>
        <taxon>Nitrobacteraceae</taxon>
        <taxon>Bradyrhizobium</taxon>
    </lineage>
</organism>